<feature type="domain" description="BMP and activin membrane-bound inhibitor N-terminal" evidence="2">
    <location>
        <begin position="54"/>
        <end position="104"/>
    </location>
</feature>
<dbReference type="InterPro" id="IPR045860">
    <property type="entry name" value="Snake_toxin-like_sf"/>
</dbReference>
<dbReference type="CDD" id="cd23576">
    <property type="entry name" value="TFP_LU_ECD_BAMBI"/>
    <property type="match status" value="1"/>
</dbReference>
<dbReference type="Pfam" id="PF19337">
    <property type="entry name" value="BAMBI_C"/>
    <property type="match status" value="1"/>
</dbReference>
<keyword evidence="1" id="KW-1133">Transmembrane helix</keyword>
<comment type="caution">
    <text evidence="4">The sequence shown here is derived from an EMBL/GenBank/DDBJ whole genome shotgun (WGS) entry which is preliminary data.</text>
</comment>
<sequence>MSSFASPNQLSRGKSCAMNKILKKYDIPPIFVFIKVPVLPCINFGKPFRYQFHIRLWLSITRIIMAKCQQSGRIKGEIRCYCNQATCVSTGYMCKSRSLCFSDLESGLHGCLEKRKCLGLHCCKEDMCNYIQVDINMHTNKAPMADAFEDDPTEDRIALMESALRREVWLRAGMIAAPIIGLCMLGCLIAIAARLLRQEATNQRRLELQRHYGYSLKDTLLPWNKDKNSAIV</sequence>
<reference evidence="4" key="1">
    <citation type="submission" date="2020-08" db="EMBL/GenBank/DDBJ databases">
        <title>Multicomponent nature underlies the extraordinary mechanical properties of spider dragline silk.</title>
        <authorList>
            <person name="Kono N."/>
            <person name="Nakamura H."/>
            <person name="Mori M."/>
            <person name="Yoshida Y."/>
            <person name="Ohtoshi R."/>
            <person name="Malay A.D."/>
            <person name="Moran D.A.P."/>
            <person name="Tomita M."/>
            <person name="Numata K."/>
            <person name="Arakawa K."/>
        </authorList>
    </citation>
    <scope>NUCLEOTIDE SEQUENCE</scope>
</reference>
<evidence type="ECO:0000259" key="3">
    <source>
        <dbReference type="Pfam" id="PF19337"/>
    </source>
</evidence>
<protein>
    <submittedName>
        <fullName evidence="4">BMP and activin membrane-bound inhibitor homolog</fullName>
    </submittedName>
</protein>
<feature type="domain" description="BMP and activin membrane-bound inhibitor C-terminal" evidence="3">
    <location>
        <begin position="161"/>
        <end position="211"/>
    </location>
</feature>
<dbReference type="EMBL" id="BMAW01088511">
    <property type="protein sequence ID" value="GFS35034.1"/>
    <property type="molecule type" value="Genomic_DNA"/>
</dbReference>
<evidence type="ECO:0000256" key="1">
    <source>
        <dbReference type="SAM" id="Phobius"/>
    </source>
</evidence>
<evidence type="ECO:0000313" key="4">
    <source>
        <dbReference type="EMBL" id="GFS35034.1"/>
    </source>
</evidence>
<dbReference type="InterPro" id="IPR045807">
    <property type="entry name" value="BAMBI_N"/>
</dbReference>
<keyword evidence="1" id="KW-0472">Membrane</keyword>
<dbReference type="Pfam" id="PF06211">
    <property type="entry name" value="BAMBI"/>
    <property type="match status" value="1"/>
</dbReference>
<dbReference type="Proteomes" id="UP000887013">
    <property type="component" value="Unassembled WGS sequence"/>
</dbReference>
<evidence type="ECO:0000313" key="5">
    <source>
        <dbReference type="Proteomes" id="UP000887013"/>
    </source>
</evidence>
<keyword evidence="1" id="KW-0812">Transmembrane</keyword>
<dbReference type="OrthoDB" id="5914644at2759"/>
<dbReference type="AlphaFoldDB" id="A0A8X6I8W4"/>
<proteinExistence type="predicted"/>
<feature type="transmembrane region" description="Helical" evidence="1">
    <location>
        <begin position="168"/>
        <end position="196"/>
    </location>
</feature>
<keyword evidence="5" id="KW-1185">Reference proteome</keyword>
<organism evidence="4 5">
    <name type="scientific">Nephila pilipes</name>
    <name type="common">Giant wood spider</name>
    <name type="synonym">Nephila maculata</name>
    <dbReference type="NCBI Taxonomy" id="299642"/>
    <lineage>
        <taxon>Eukaryota</taxon>
        <taxon>Metazoa</taxon>
        <taxon>Ecdysozoa</taxon>
        <taxon>Arthropoda</taxon>
        <taxon>Chelicerata</taxon>
        <taxon>Arachnida</taxon>
        <taxon>Araneae</taxon>
        <taxon>Araneomorphae</taxon>
        <taxon>Entelegynae</taxon>
        <taxon>Araneoidea</taxon>
        <taxon>Nephilidae</taxon>
        <taxon>Nephila</taxon>
    </lineage>
</organism>
<name>A0A8X6I8W4_NEPPI</name>
<accession>A0A8X6I8W4</accession>
<evidence type="ECO:0000259" key="2">
    <source>
        <dbReference type="Pfam" id="PF06211"/>
    </source>
</evidence>
<dbReference type="InterPro" id="IPR045806">
    <property type="entry name" value="BAMBI_C"/>
</dbReference>
<dbReference type="SUPFAM" id="SSF57302">
    <property type="entry name" value="Snake toxin-like"/>
    <property type="match status" value="1"/>
</dbReference>
<gene>
    <name evidence="4" type="primary">Bambi</name>
    <name evidence="4" type="ORF">NPIL_175271</name>
</gene>